<protein>
    <submittedName>
        <fullName evidence="2">Uncharacterized protein</fullName>
    </submittedName>
</protein>
<evidence type="ECO:0000313" key="3">
    <source>
        <dbReference type="Proteomes" id="UP000056750"/>
    </source>
</evidence>
<evidence type="ECO:0000313" key="2">
    <source>
        <dbReference type="EMBL" id="AMJ75471.1"/>
    </source>
</evidence>
<keyword evidence="1" id="KW-0472">Membrane</keyword>
<sequence length="220" mass="25565">MDVVYEIISANPQFFTWIFGLINVLWGVFIYFNKKRHQNELVKLKSSLNLDLERRKKVFEMKTAQYEDYFKNMDAIHNRHQSDYQKILVPIINEFNASYQRACAIGDEQNAAEASINFQEKISKITFDGFEELQVIRSQTNTLRLTASDEVANLLDELQDLYESLFEISSKMVKDLVQVILQGNTALADENQKRLNAVGEATKKKANLLREQMRQDLTTI</sequence>
<keyword evidence="1" id="KW-1133">Transmembrane helix</keyword>
<name>A0ABN4LP01_9ALTE</name>
<accession>A0ABN4LP01</accession>
<organism evidence="2 3">
    <name type="scientific">Alteromonas stellipolaris</name>
    <dbReference type="NCBI Taxonomy" id="233316"/>
    <lineage>
        <taxon>Bacteria</taxon>
        <taxon>Pseudomonadati</taxon>
        <taxon>Pseudomonadota</taxon>
        <taxon>Gammaproteobacteria</taxon>
        <taxon>Alteromonadales</taxon>
        <taxon>Alteromonadaceae</taxon>
        <taxon>Alteromonas/Salinimonas group</taxon>
        <taxon>Alteromonas</taxon>
    </lineage>
</organism>
<dbReference type="RefSeq" id="WP_057789803.1">
    <property type="nucleotide sequence ID" value="NZ_CAXIBE010000124.1"/>
</dbReference>
<feature type="transmembrane region" description="Helical" evidence="1">
    <location>
        <begin position="14"/>
        <end position="33"/>
    </location>
</feature>
<reference evidence="2 3" key="1">
    <citation type="submission" date="2015-12" db="EMBL/GenBank/DDBJ databases">
        <title>Intraspecies pangenome expansion in the marine bacterium Alteromonas.</title>
        <authorList>
            <person name="Lopez-Perez M."/>
            <person name="Rodriguez-Valera F."/>
        </authorList>
    </citation>
    <scope>NUCLEOTIDE SEQUENCE [LARGE SCALE GENOMIC DNA]</scope>
    <source>
        <strain evidence="2 3">LMG 21861</strain>
    </source>
</reference>
<proteinExistence type="predicted"/>
<evidence type="ECO:0000256" key="1">
    <source>
        <dbReference type="SAM" id="Phobius"/>
    </source>
</evidence>
<dbReference type="EMBL" id="CP013926">
    <property type="protein sequence ID" value="AMJ75471.1"/>
    <property type="molecule type" value="Genomic_DNA"/>
</dbReference>
<keyword evidence="1" id="KW-0812">Transmembrane</keyword>
<keyword evidence="3" id="KW-1185">Reference proteome</keyword>
<gene>
    <name evidence="2" type="ORF">AVL57_16770</name>
</gene>
<dbReference type="Proteomes" id="UP000056750">
    <property type="component" value="Chromosome"/>
</dbReference>